<keyword evidence="3" id="KW-0378">Hydrolase</keyword>
<dbReference type="PANTHER" id="PTHR30457">
    <property type="entry name" value="5'-NUCLEOTIDASE SURE"/>
    <property type="match status" value="1"/>
</dbReference>
<dbReference type="Pfam" id="PF01975">
    <property type="entry name" value="SurE"/>
    <property type="match status" value="1"/>
</dbReference>
<name>A0A401GY11_9APHY</name>
<dbReference type="STRING" id="139825.A0A401GY11"/>
<proteinExistence type="inferred from homology"/>
<dbReference type="EMBL" id="BFAD01000010">
    <property type="protein sequence ID" value="GBE87082.1"/>
    <property type="molecule type" value="Genomic_DNA"/>
</dbReference>
<keyword evidence="6" id="KW-1185">Reference proteome</keyword>
<protein>
    <submittedName>
        <fullName evidence="5">Acid phosphatase</fullName>
    </submittedName>
</protein>
<dbReference type="PANTHER" id="PTHR30457:SF0">
    <property type="entry name" value="PHOSPHATASE, PUTATIVE (AFU_ORTHOLOGUE AFUA_4G01070)-RELATED"/>
    <property type="match status" value="1"/>
</dbReference>
<dbReference type="InParanoid" id="A0A401GY11"/>
<dbReference type="SUPFAM" id="SSF64167">
    <property type="entry name" value="SurE-like"/>
    <property type="match status" value="1"/>
</dbReference>
<dbReference type="GO" id="GO:0008252">
    <property type="term" value="F:nucleotidase activity"/>
    <property type="evidence" value="ECO:0007669"/>
    <property type="project" value="InterPro"/>
</dbReference>
<evidence type="ECO:0000256" key="1">
    <source>
        <dbReference type="ARBA" id="ARBA00011062"/>
    </source>
</evidence>
<feature type="domain" description="Survival protein SurE-like phosphatase/nucleotidase" evidence="4">
    <location>
        <begin position="72"/>
        <end position="274"/>
    </location>
</feature>
<dbReference type="InterPro" id="IPR002828">
    <property type="entry name" value="SurE-like_Pase/nucleotidase"/>
</dbReference>
<dbReference type="RefSeq" id="XP_027617995.1">
    <property type="nucleotide sequence ID" value="XM_027762194.1"/>
</dbReference>
<accession>A0A401GY11</accession>
<dbReference type="InterPro" id="IPR030048">
    <property type="entry name" value="SurE"/>
</dbReference>
<evidence type="ECO:0000313" key="5">
    <source>
        <dbReference type="EMBL" id="GBE87082.1"/>
    </source>
</evidence>
<organism evidence="5 6">
    <name type="scientific">Sparassis crispa</name>
    <dbReference type="NCBI Taxonomy" id="139825"/>
    <lineage>
        <taxon>Eukaryota</taxon>
        <taxon>Fungi</taxon>
        <taxon>Dikarya</taxon>
        <taxon>Basidiomycota</taxon>
        <taxon>Agaricomycotina</taxon>
        <taxon>Agaricomycetes</taxon>
        <taxon>Polyporales</taxon>
        <taxon>Sparassidaceae</taxon>
        <taxon>Sparassis</taxon>
    </lineage>
</organism>
<evidence type="ECO:0000313" key="6">
    <source>
        <dbReference type="Proteomes" id="UP000287166"/>
    </source>
</evidence>
<keyword evidence="2" id="KW-0479">Metal-binding</keyword>
<comment type="caution">
    <text evidence="5">The sequence shown here is derived from an EMBL/GenBank/DDBJ whole genome shotgun (WGS) entry which is preliminary data.</text>
</comment>
<comment type="similarity">
    <text evidence="1">Belongs to the SurE nucleotidase family.</text>
</comment>
<dbReference type="InterPro" id="IPR036523">
    <property type="entry name" value="SurE-like_sf"/>
</dbReference>
<reference evidence="5 6" key="1">
    <citation type="journal article" date="2018" name="Sci. Rep.">
        <title>Genome sequence of the cauliflower mushroom Sparassis crispa (Hanabiratake) and its association with beneficial usage.</title>
        <authorList>
            <person name="Kiyama R."/>
            <person name="Furutani Y."/>
            <person name="Kawaguchi K."/>
            <person name="Nakanishi T."/>
        </authorList>
    </citation>
    <scope>NUCLEOTIDE SEQUENCE [LARGE SCALE GENOMIC DNA]</scope>
</reference>
<dbReference type="AlphaFoldDB" id="A0A401GY11"/>
<dbReference type="GeneID" id="38783999"/>
<dbReference type="Proteomes" id="UP000287166">
    <property type="component" value="Unassembled WGS sequence"/>
</dbReference>
<dbReference type="GO" id="GO:0046872">
    <property type="term" value="F:metal ion binding"/>
    <property type="evidence" value="ECO:0007669"/>
    <property type="project" value="UniProtKB-KW"/>
</dbReference>
<sequence length="354" mass="36842">MCYAAASPRNDYASSLENYQADHVLLRMQIYDHHVERATRFQEQFRPEMHGATLFTTTLALGCITAGCAQNIILTNDDGWATAQVRAQFSALTSTGFDVILSAPAVNMSGTGSTSATPTPLGEPCEFDTCPTGSPAEGFNASDPRLNYVNAFPVDAARYGIQTLAPQFFGGPPELVVSGPNIGSNLGLAVFFSGTLGAACEAAKEGIPSIAFSGTSGSQVSYTTLTSTPNATSTLAAETYSALTATFVQALTSSGISPLLPGGITLNVNYPSVDACPSPADYQWVLSRVFLNILATDVETCGSTTLPLESNVVAAGCFASVSVVDASTKMDANLTMQAAVLQRLANLPLSCLPS</sequence>
<evidence type="ECO:0000256" key="3">
    <source>
        <dbReference type="ARBA" id="ARBA00022801"/>
    </source>
</evidence>
<dbReference type="Gene3D" id="3.40.1210.10">
    <property type="entry name" value="Survival protein SurE-like phosphatase/nucleotidase"/>
    <property type="match status" value="1"/>
</dbReference>
<evidence type="ECO:0000259" key="4">
    <source>
        <dbReference type="Pfam" id="PF01975"/>
    </source>
</evidence>
<evidence type="ECO:0000256" key="2">
    <source>
        <dbReference type="ARBA" id="ARBA00022723"/>
    </source>
</evidence>
<dbReference type="OrthoDB" id="4018688at2759"/>
<gene>
    <name evidence="5" type="ORF">SCP_1003290</name>
</gene>